<comment type="caution">
    <text evidence="1">The sequence shown here is derived from an EMBL/GenBank/DDBJ whole genome shotgun (WGS) entry which is preliminary data.</text>
</comment>
<dbReference type="VEuPathDB" id="FungiDB:EYZ11_013299"/>
<accession>A0A4S3J050</accession>
<dbReference type="AlphaFoldDB" id="A0A4S3J050"/>
<evidence type="ECO:0000313" key="2">
    <source>
        <dbReference type="Proteomes" id="UP000308092"/>
    </source>
</evidence>
<proteinExistence type="predicted"/>
<sequence length="42" mass="4601">MATKAVIDITLEKKNRIKLAIESLKCNWVNIHRSAAPAQPAG</sequence>
<gene>
    <name evidence="1" type="ORF">EYZ11_013299</name>
</gene>
<keyword evidence="2" id="KW-1185">Reference proteome</keyword>
<dbReference type="EMBL" id="SOSA01001335">
    <property type="protein sequence ID" value="THC87257.1"/>
    <property type="molecule type" value="Genomic_DNA"/>
</dbReference>
<organism evidence="1 2">
    <name type="scientific">Aspergillus tanneri</name>
    <dbReference type="NCBI Taxonomy" id="1220188"/>
    <lineage>
        <taxon>Eukaryota</taxon>
        <taxon>Fungi</taxon>
        <taxon>Dikarya</taxon>
        <taxon>Ascomycota</taxon>
        <taxon>Pezizomycotina</taxon>
        <taxon>Eurotiomycetes</taxon>
        <taxon>Eurotiomycetidae</taxon>
        <taxon>Eurotiales</taxon>
        <taxon>Aspergillaceae</taxon>
        <taxon>Aspergillus</taxon>
        <taxon>Aspergillus subgen. Circumdati</taxon>
    </lineage>
</organism>
<name>A0A4S3J050_9EURO</name>
<dbReference type="Proteomes" id="UP000308092">
    <property type="component" value="Unassembled WGS sequence"/>
</dbReference>
<reference evidence="1 2" key="1">
    <citation type="submission" date="2019-03" db="EMBL/GenBank/DDBJ databases">
        <title>The genome sequence of a newly discovered highly antifungal drug resistant Aspergillus species, Aspergillus tanneri NIH 1004.</title>
        <authorList>
            <person name="Mounaud S."/>
            <person name="Singh I."/>
            <person name="Joardar V."/>
            <person name="Pakala S."/>
            <person name="Pakala S."/>
            <person name="Venepally P."/>
            <person name="Hoover J."/>
            <person name="Nierman W."/>
            <person name="Chung J."/>
            <person name="Losada L."/>
        </authorList>
    </citation>
    <scope>NUCLEOTIDE SEQUENCE [LARGE SCALE GENOMIC DNA]</scope>
    <source>
        <strain evidence="1 2">NIH1004</strain>
    </source>
</reference>
<evidence type="ECO:0000313" key="1">
    <source>
        <dbReference type="EMBL" id="THC87257.1"/>
    </source>
</evidence>
<protein>
    <submittedName>
        <fullName evidence="1">Uncharacterized protein</fullName>
    </submittedName>
</protein>